<sequence>MAWVVRGEEAGIIDYYFDNLSKRHKAVIGDFAVTMGDPLYRFKSEAEAETIAMNVYYDDEDMYPYEVTDDE</sequence>
<accession>A0AAP4JP19</accession>
<dbReference type="AlphaFoldDB" id="A0AAP4JP19"/>
<protein>
    <submittedName>
        <fullName evidence="1">Uncharacterized protein</fullName>
    </submittedName>
</protein>
<dbReference type="Proteomes" id="UP001231451">
    <property type="component" value="Unassembled WGS sequence"/>
</dbReference>
<dbReference type="RefSeq" id="WP_015992523.1">
    <property type="nucleotide sequence ID" value="NZ_JAUCBE010000076.1"/>
</dbReference>
<dbReference type="EMBL" id="JAUCBG010000072">
    <property type="protein sequence ID" value="MDM7455675.1"/>
    <property type="molecule type" value="Genomic_DNA"/>
</dbReference>
<proteinExistence type="predicted"/>
<evidence type="ECO:0000313" key="2">
    <source>
        <dbReference type="Proteomes" id="UP001231451"/>
    </source>
</evidence>
<reference evidence="1" key="1">
    <citation type="submission" date="2023-06" db="EMBL/GenBank/DDBJ databases">
        <title>Draft Genome Sequences of lactic acid bacteria strains isolated from fermented milk products.</title>
        <authorList>
            <person name="Elcheninov A.G."/>
            <person name="Klyukina A."/>
            <person name="Zayulina K.S."/>
            <person name="Gavirova L.A."/>
            <person name="Shcherbakova P.A."/>
            <person name="Shestakov A.I."/>
            <person name="Kublanov I.V."/>
            <person name="Kochetkova T.V."/>
        </authorList>
    </citation>
    <scope>NUCLEOTIDE SEQUENCE</scope>
    <source>
        <strain evidence="1">TOM.1374</strain>
    </source>
</reference>
<organism evidence="1 2">
    <name type="scientific">Lacticaseibacillus paracasei</name>
    <name type="common">Lactobacillus paracasei</name>
    <dbReference type="NCBI Taxonomy" id="1597"/>
    <lineage>
        <taxon>Bacteria</taxon>
        <taxon>Bacillati</taxon>
        <taxon>Bacillota</taxon>
        <taxon>Bacilli</taxon>
        <taxon>Lactobacillales</taxon>
        <taxon>Lactobacillaceae</taxon>
        <taxon>Lacticaseibacillus</taxon>
    </lineage>
</organism>
<evidence type="ECO:0000313" key="1">
    <source>
        <dbReference type="EMBL" id="MDM7455675.1"/>
    </source>
</evidence>
<gene>
    <name evidence="1" type="ORF">QUF16_15390</name>
</gene>
<comment type="caution">
    <text evidence="1">The sequence shown here is derived from an EMBL/GenBank/DDBJ whole genome shotgun (WGS) entry which is preliminary data.</text>
</comment>
<name>A0AAP4JP19_LACPA</name>